<dbReference type="VEuPathDB" id="MicrosporidiaDB:EHP00_2560"/>
<accession>A0A1W0E8L7</accession>
<evidence type="ECO:0000256" key="3">
    <source>
        <dbReference type="ARBA" id="ARBA00022723"/>
    </source>
</evidence>
<dbReference type="OrthoDB" id="31113at2759"/>
<dbReference type="GO" id="GO:0004527">
    <property type="term" value="F:exonuclease activity"/>
    <property type="evidence" value="ECO:0007669"/>
    <property type="project" value="UniProtKB-KW"/>
</dbReference>
<keyword evidence="5" id="KW-0460">Magnesium</keyword>
<dbReference type="SMART" id="SM00485">
    <property type="entry name" value="XPGN"/>
    <property type="match status" value="1"/>
</dbReference>
<organism evidence="9 10">
    <name type="scientific">Ecytonucleospora hepatopenaei</name>
    <dbReference type="NCBI Taxonomy" id="646526"/>
    <lineage>
        <taxon>Eukaryota</taxon>
        <taxon>Fungi</taxon>
        <taxon>Fungi incertae sedis</taxon>
        <taxon>Microsporidia</taxon>
        <taxon>Enterocytozoonidae</taxon>
        <taxon>Ecytonucleospora</taxon>
    </lineage>
</organism>
<dbReference type="AlphaFoldDB" id="A0A1W0E8L7"/>
<dbReference type="PANTHER" id="PTHR11081">
    <property type="entry name" value="FLAP ENDONUCLEASE FAMILY MEMBER"/>
    <property type="match status" value="1"/>
</dbReference>
<evidence type="ECO:0000259" key="6">
    <source>
        <dbReference type="SMART" id="SM00484"/>
    </source>
</evidence>
<evidence type="ECO:0000313" key="8">
    <source>
        <dbReference type="EMBL" id="OQS55430.1"/>
    </source>
</evidence>
<comment type="cofactor">
    <cofactor evidence="1">
        <name>Mg(2+)</name>
        <dbReference type="ChEBI" id="CHEBI:18420"/>
    </cofactor>
</comment>
<dbReference type="Pfam" id="PF00752">
    <property type="entry name" value="XPG_N"/>
    <property type="match status" value="1"/>
</dbReference>
<dbReference type="EMBL" id="MNPJ01000009">
    <property type="protein sequence ID" value="OQS55430.1"/>
    <property type="molecule type" value="Genomic_DNA"/>
</dbReference>
<dbReference type="InterPro" id="IPR036279">
    <property type="entry name" value="5-3_exonuclease_C_sf"/>
</dbReference>
<dbReference type="STRING" id="646526.A0A1W0E8L7"/>
<comment type="caution">
    <text evidence="9">The sequence shown here is derived from an EMBL/GenBank/DDBJ whole genome shotgun (WGS) entry which is preliminary data.</text>
</comment>
<evidence type="ECO:0000256" key="1">
    <source>
        <dbReference type="ARBA" id="ARBA00001946"/>
    </source>
</evidence>
<reference evidence="9 10" key="1">
    <citation type="journal article" date="2017" name="Environ. Microbiol.">
        <title>Decay of the glycolytic pathway and adaptation to intranuclear parasitism within Enterocytozoonidae microsporidia.</title>
        <authorList>
            <person name="Wiredu Boakye D."/>
            <person name="Jaroenlak P."/>
            <person name="Prachumwat A."/>
            <person name="Williams T.A."/>
            <person name="Bateman K.S."/>
            <person name="Itsathitphaisarn O."/>
            <person name="Sritunyalucksana K."/>
            <person name="Paszkiewicz K.H."/>
            <person name="Moore K.A."/>
            <person name="Stentiford G.D."/>
            <person name="Williams B.A."/>
        </authorList>
    </citation>
    <scope>NUCLEOTIDE SEQUENCE [LARGE SCALE GENOMIC DNA]</scope>
    <source>
        <strain evidence="9 10">TH1</strain>
    </source>
</reference>
<dbReference type="SMART" id="SM00484">
    <property type="entry name" value="XPGI"/>
    <property type="match status" value="1"/>
</dbReference>
<dbReference type="PANTHER" id="PTHR11081:SF59">
    <property type="entry name" value="FI23547P1"/>
    <property type="match status" value="1"/>
</dbReference>
<keyword evidence="3" id="KW-0479">Metal-binding</keyword>
<dbReference type="SUPFAM" id="SSF88723">
    <property type="entry name" value="PIN domain-like"/>
    <property type="match status" value="1"/>
</dbReference>
<evidence type="ECO:0000256" key="4">
    <source>
        <dbReference type="ARBA" id="ARBA00022801"/>
    </source>
</evidence>
<dbReference type="Gene3D" id="3.40.50.1010">
    <property type="entry name" value="5'-nuclease"/>
    <property type="match status" value="2"/>
</dbReference>
<dbReference type="GO" id="GO:0017108">
    <property type="term" value="F:5'-flap endonuclease activity"/>
    <property type="evidence" value="ECO:0007669"/>
    <property type="project" value="TreeGrafter"/>
</dbReference>
<dbReference type="Proteomes" id="UP000192758">
    <property type="component" value="Unassembled WGS sequence"/>
</dbReference>
<evidence type="ECO:0000256" key="2">
    <source>
        <dbReference type="ARBA" id="ARBA00022722"/>
    </source>
</evidence>
<keyword evidence="8" id="KW-0269">Exonuclease</keyword>
<dbReference type="SUPFAM" id="SSF47807">
    <property type="entry name" value="5' to 3' exonuclease, C-terminal subdomain"/>
    <property type="match status" value="1"/>
</dbReference>
<dbReference type="PRINTS" id="PR00853">
    <property type="entry name" value="XPGRADSUPER"/>
</dbReference>
<name>A0A1W0E8L7_9MICR</name>
<dbReference type="InterPro" id="IPR006084">
    <property type="entry name" value="XPG/Rad2"/>
</dbReference>
<keyword evidence="10" id="KW-1185">Reference proteome</keyword>
<dbReference type="InterPro" id="IPR008918">
    <property type="entry name" value="HhH2"/>
</dbReference>
<dbReference type="InterPro" id="IPR006085">
    <property type="entry name" value="XPG_DNA_repair_N"/>
</dbReference>
<dbReference type="Gene3D" id="1.10.150.20">
    <property type="entry name" value="5' to 3' exonuclease, C-terminal subdomain"/>
    <property type="match status" value="1"/>
</dbReference>
<evidence type="ECO:0000313" key="9">
    <source>
        <dbReference type="EMBL" id="OQS55590.1"/>
    </source>
</evidence>
<evidence type="ECO:0000313" key="10">
    <source>
        <dbReference type="Proteomes" id="UP000192758"/>
    </source>
</evidence>
<evidence type="ECO:0000259" key="7">
    <source>
        <dbReference type="SMART" id="SM00485"/>
    </source>
</evidence>
<dbReference type="SMART" id="SM00279">
    <property type="entry name" value="HhH2"/>
    <property type="match status" value="1"/>
</dbReference>
<dbReference type="GO" id="GO:0006281">
    <property type="term" value="P:DNA repair"/>
    <property type="evidence" value="ECO:0007669"/>
    <property type="project" value="UniProtKB-ARBA"/>
</dbReference>
<feature type="domain" description="XPG-I" evidence="6">
    <location>
        <begin position="381"/>
        <end position="449"/>
    </location>
</feature>
<dbReference type="GO" id="GO:0003677">
    <property type="term" value="F:DNA binding"/>
    <property type="evidence" value="ECO:0007669"/>
    <property type="project" value="InterPro"/>
</dbReference>
<evidence type="ECO:0000256" key="5">
    <source>
        <dbReference type="ARBA" id="ARBA00022842"/>
    </source>
</evidence>
<dbReference type="CDD" id="cd09900">
    <property type="entry name" value="H3TH_XPG-like"/>
    <property type="match status" value="1"/>
</dbReference>
<dbReference type="Pfam" id="PF00867">
    <property type="entry name" value="XPG_I"/>
    <property type="match status" value="1"/>
</dbReference>
<gene>
    <name evidence="9" type="primary">UVH3</name>
    <name evidence="8" type="ORF">EHP00_2560</name>
    <name evidence="9" type="ORF">EHP00_671</name>
</gene>
<protein>
    <submittedName>
        <fullName evidence="8">Exonuclease I</fullName>
    </submittedName>
    <submittedName>
        <fullName evidence="9">UVH3</fullName>
    </submittedName>
</protein>
<proteinExistence type="predicted"/>
<dbReference type="InterPro" id="IPR006086">
    <property type="entry name" value="XPG-I_dom"/>
</dbReference>
<dbReference type="InterPro" id="IPR029060">
    <property type="entry name" value="PIN-like_dom_sf"/>
</dbReference>
<dbReference type="VEuPathDB" id="MicrosporidiaDB:EHP00_671"/>
<keyword evidence="4" id="KW-0378">Hydrolase</keyword>
<dbReference type="GO" id="GO:0046872">
    <property type="term" value="F:metal ion binding"/>
    <property type="evidence" value="ECO:0007669"/>
    <property type="project" value="UniProtKB-KW"/>
</dbReference>
<feature type="domain" description="XPG N-terminal" evidence="7">
    <location>
        <begin position="1"/>
        <end position="95"/>
    </location>
</feature>
<keyword evidence="2" id="KW-0540">Nuclease</keyword>
<sequence length="553" mass="65139">MGVKNLWKLLKPFGKHEEPKDMKIAIDSSIWLNQVEHMTYKSAYVAKKEIIIKIFINRILRLLHNGIDPIFIFDGSISRLKMETILKRRETIEKAEEKRIFKGILENKTCTICNKPFKKCDHGVELKKELIEKLDEEVFKKIEENEYDWGDRSTETENEEENNFKNSEITDKMIFSKEYAEPLNKEKNIQDFSYIDELYDLTGLDTTSKKIKKLNDLRENRKLPMYFDDTNDISFVKSQLENVKKRNKLNELINQIEGGNRVQSDCRILSEFLEKEKINREYQKIKKSEENLDKNVKSNFDFQKYDTFLKKFQPKFSSSETLPENLVENKKEKNISSDVRKYLKEKYEIDASDDEDDILTKNPIVKTTNSVLLLTLIEILNNMNIRFIASKQEADTQCIGLFKDGVVDGVISEDNDIFVGQTIVYKNYFSKNKHVTKYDPCEIFKSLMITQEQLILMSILIGSDYCEGIKNIGPKKALLLVKEKTTEDILNEFDVEKEFFIQLKHIYKDVSYKKIKGFKNGKIHRGNFLKFLEEKNVEPKDIMFNLDKINRFQ</sequence>
<dbReference type="EMBL" id="MNPJ01000007">
    <property type="protein sequence ID" value="OQS55590.1"/>
    <property type="molecule type" value="Genomic_DNA"/>
</dbReference>